<evidence type="ECO:0000313" key="2">
    <source>
        <dbReference type="EMBL" id="GGM79295.1"/>
    </source>
</evidence>
<dbReference type="Proteomes" id="UP000632339">
    <property type="component" value="Unassembled WGS sequence"/>
</dbReference>
<dbReference type="EMBL" id="BMLI01000001">
    <property type="protein sequence ID" value="GGM79295.1"/>
    <property type="molecule type" value="Genomic_DNA"/>
</dbReference>
<dbReference type="InterPro" id="IPR002716">
    <property type="entry name" value="PIN_dom"/>
</dbReference>
<comment type="caution">
    <text evidence="2">The sequence shown here is derived from an EMBL/GenBank/DDBJ whole genome shotgun (WGS) entry which is preliminary data.</text>
</comment>
<dbReference type="Gene3D" id="3.40.50.1010">
    <property type="entry name" value="5'-nuclease"/>
    <property type="match status" value="1"/>
</dbReference>
<dbReference type="PANTHER" id="PTHR36173:SF2">
    <property type="entry name" value="RIBONUCLEASE VAPC16"/>
    <property type="match status" value="1"/>
</dbReference>
<protein>
    <submittedName>
        <fullName evidence="2">Twitching motility protein PilT</fullName>
    </submittedName>
</protein>
<dbReference type="PANTHER" id="PTHR36173">
    <property type="entry name" value="RIBONUCLEASE VAPC16-RELATED"/>
    <property type="match status" value="1"/>
</dbReference>
<evidence type="ECO:0000313" key="3">
    <source>
        <dbReference type="Proteomes" id="UP000632339"/>
    </source>
</evidence>
<organism evidence="2 3">
    <name type="scientific">Dyadobacter beijingensis</name>
    <dbReference type="NCBI Taxonomy" id="365489"/>
    <lineage>
        <taxon>Bacteria</taxon>
        <taxon>Pseudomonadati</taxon>
        <taxon>Bacteroidota</taxon>
        <taxon>Cytophagia</taxon>
        <taxon>Cytophagales</taxon>
        <taxon>Spirosomataceae</taxon>
        <taxon>Dyadobacter</taxon>
    </lineage>
</organism>
<reference evidence="3" key="1">
    <citation type="journal article" date="2019" name="Int. J. Syst. Evol. Microbiol.">
        <title>The Global Catalogue of Microorganisms (GCM) 10K type strain sequencing project: providing services to taxonomists for standard genome sequencing and annotation.</title>
        <authorList>
            <consortium name="The Broad Institute Genomics Platform"/>
            <consortium name="The Broad Institute Genome Sequencing Center for Infectious Disease"/>
            <person name="Wu L."/>
            <person name="Ma J."/>
        </authorList>
    </citation>
    <scope>NUCLEOTIDE SEQUENCE [LARGE SCALE GENOMIC DNA]</scope>
    <source>
        <strain evidence="3">CGMCC 1.6375</strain>
    </source>
</reference>
<dbReference type="RefSeq" id="WP_019942247.1">
    <property type="nucleotide sequence ID" value="NZ_BMLI01000001.1"/>
</dbReference>
<keyword evidence="3" id="KW-1185">Reference proteome</keyword>
<name>A0ABQ2HHH9_9BACT</name>
<dbReference type="InterPro" id="IPR041705">
    <property type="entry name" value="PIN_Sll0205"/>
</dbReference>
<evidence type="ECO:0000259" key="1">
    <source>
        <dbReference type="Pfam" id="PF01850"/>
    </source>
</evidence>
<dbReference type="Pfam" id="PF01850">
    <property type="entry name" value="PIN"/>
    <property type="match status" value="1"/>
</dbReference>
<feature type="domain" description="PIN" evidence="1">
    <location>
        <begin position="3"/>
        <end position="121"/>
    </location>
</feature>
<sequence length="130" mass="14767">MRVLLDTHTLIWFLENNPKLSPKAKSLIENLANDVFVHAVSWFEMAIKIKIGKLVLPDPVEVVFAKAAANRIDTIRITAAQLTAYNALPLFEEHRDPFDRLIIATAIQQELSILSDDPKFPLYTEAQVVW</sequence>
<dbReference type="SUPFAM" id="SSF88723">
    <property type="entry name" value="PIN domain-like"/>
    <property type="match status" value="1"/>
</dbReference>
<dbReference type="InterPro" id="IPR029060">
    <property type="entry name" value="PIN-like_dom_sf"/>
</dbReference>
<gene>
    <name evidence="2" type="ORF">GCM10010967_08770</name>
</gene>
<dbReference type="CDD" id="cd09872">
    <property type="entry name" value="PIN_Sll0205-like"/>
    <property type="match status" value="1"/>
</dbReference>
<dbReference type="InterPro" id="IPR052919">
    <property type="entry name" value="TA_system_RNase"/>
</dbReference>
<accession>A0ABQ2HHH9</accession>
<proteinExistence type="predicted"/>